<dbReference type="InterPro" id="IPR036396">
    <property type="entry name" value="Cyt_P450_sf"/>
</dbReference>
<protein>
    <submittedName>
        <fullName evidence="14">Ferruginol synthase</fullName>
    </submittedName>
</protein>
<comment type="subcellular location">
    <subcellularLocation>
        <location evidence="1">Membrane</location>
        <topology evidence="1">Single-pass membrane protein</topology>
    </subcellularLocation>
</comment>
<name>A0AAW2LYU7_9LAMI</name>
<dbReference type="GO" id="GO:0016705">
    <property type="term" value="F:oxidoreductase activity, acting on paired donors, with incorporation or reduction of molecular oxygen"/>
    <property type="evidence" value="ECO:0007669"/>
    <property type="project" value="InterPro"/>
</dbReference>
<evidence type="ECO:0000256" key="5">
    <source>
        <dbReference type="ARBA" id="ARBA00022723"/>
    </source>
</evidence>
<evidence type="ECO:0000256" key="4">
    <source>
        <dbReference type="ARBA" id="ARBA00022692"/>
    </source>
</evidence>
<dbReference type="FunFam" id="1.10.630.10:FF:000007">
    <property type="entry name" value="Cytochrome P450 76C4"/>
    <property type="match status" value="1"/>
</dbReference>
<evidence type="ECO:0000256" key="6">
    <source>
        <dbReference type="ARBA" id="ARBA00022989"/>
    </source>
</evidence>
<dbReference type="InterPro" id="IPR001128">
    <property type="entry name" value="Cyt_P450"/>
</dbReference>
<keyword evidence="9 12" id="KW-0503">Monooxygenase</keyword>
<evidence type="ECO:0000256" key="2">
    <source>
        <dbReference type="ARBA" id="ARBA00010617"/>
    </source>
</evidence>
<sequence length="498" mass="56242">MDYFTIFFLVFLGFWTWLLFLRVRRSPKLPPGPYPFPIVGNILQLGQCPHQTLAKLSKTYGPLMSLQLGTVYTVVASSPEIAREILKTHDQVFSSRAIPIAGQTFDHHKISIAFLPAGPEWRKIRKLSREQIFSTPSLEASQELRQDKLLKLCAYLEKCADSSRLTDMGQALFITTVNLMSATLFSSEVTDFDSDSAQDFKKSFDTLQNVIGAPNLADFFPILKPFDPQGIQKKAEFYFAKVLGFLEDVINQRLEARANNAPKKKDMLETFLDVREASDEYEFLKSTNEIKHLLMDLFVAGSDTTASTTEWALTELILHPEVMSKAKQELKALLGEKKLVQEADIAKLPYLQAVIKESLRIHPPGPLLVPRKSEAEVEISGYTIPKGTQIFVNVWAMGRDSTLWSNPDAFQPERFLDSTIDYKGQDYELVPFGSGRRICPGMPLANRMLHVTMATLIHNFDWKLEPGKKLESLYCKELFGIALRRAVPLKVIPVKCGT</sequence>
<evidence type="ECO:0000256" key="11">
    <source>
        <dbReference type="PIRSR" id="PIRSR602401-1"/>
    </source>
</evidence>
<evidence type="ECO:0000256" key="8">
    <source>
        <dbReference type="ARBA" id="ARBA00023004"/>
    </source>
</evidence>
<gene>
    <name evidence="14" type="ORF">Scaly_2363900</name>
</gene>
<dbReference type="GO" id="GO:0005506">
    <property type="term" value="F:iron ion binding"/>
    <property type="evidence" value="ECO:0007669"/>
    <property type="project" value="InterPro"/>
</dbReference>
<keyword evidence="5 11" id="KW-0479">Metal-binding</keyword>
<dbReference type="PANTHER" id="PTHR47950">
    <property type="entry name" value="CYTOCHROME P450, FAMILY 76, SUBFAMILY C, POLYPEPTIDE 5-RELATED"/>
    <property type="match status" value="1"/>
</dbReference>
<dbReference type="SUPFAM" id="SSF48264">
    <property type="entry name" value="Cytochrome P450"/>
    <property type="match status" value="1"/>
</dbReference>
<evidence type="ECO:0000256" key="13">
    <source>
        <dbReference type="SAM" id="Phobius"/>
    </source>
</evidence>
<evidence type="ECO:0000256" key="12">
    <source>
        <dbReference type="RuleBase" id="RU000461"/>
    </source>
</evidence>
<keyword evidence="3 11" id="KW-0349">Heme</keyword>
<evidence type="ECO:0000256" key="1">
    <source>
        <dbReference type="ARBA" id="ARBA00004167"/>
    </source>
</evidence>
<organism evidence="14">
    <name type="scientific">Sesamum calycinum</name>
    <dbReference type="NCBI Taxonomy" id="2727403"/>
    <lineage>
        <taxon>Eukaryota</taxon>
        <taxon>Viridiplantae</taxon>
        <taxon>Streptophyta</taxon>
        <taxon>Embryophyta</taxon>
        <taxon>Tracheophyta</taxon>
        <taxon>Spermatophyta</taxon>
        <taxon>Magnoliopsida</taxon>
        <taxon>eudicotyledons</taxon>
        <taxon>Gunneridae</taxon>
        <taxon>Pentapetalae</taxon>
        <taxon>asterids</taxon>
        <taxon>lamiids</taxon>
        <taxon>Lamiales</taxon>
        <taxon>Pedaliaceae</taxon>
        <taxon>Sesamum</taxon>
    </lineage>
</organism>
<evidence type="ECO:0000313" key="14">
    <source>
        <dbReference type="EMBL" id="KAL0323968.1"/>
    </source>
</evidence>
<feature type="binding site" description="axial binding residue" evidence="11">
    <location>
        <position position="439"/>
    </location>
    <ligand>
        <name>heme</name>
        <dbReference type="ChEBI" id="CHEBI:30413"/>
    </ligand>
    <ligandPart>
        <name>Fe</name>
        <dbReference type="ChEBI" id="CHEBI:18248"/>
    </ligandPart>
</feature>
<keyword evidence="10 13" id="KW-0472">Membrane</keyword>
<dbReference type="AlphaFoldDB" id="A0AAW2LYU7"/>
<dbReference type="PRINTS" id="PR00463">
    <property type="entry name" value="EP450I"/>
</dbReference>
<comment type="similarity">
    <text evidence="2 12">Belongs to the cytochrome P450 family.</text>
</comment>
<dbReference type="GO" id="GO:0016020">
    <property type="term" value="C:membrane"/>
    <property type="evidence" value="ECO:0007669"/>
    <property type="project" value="UniProtKB-SubCell"/>
</dbReference>
<accession>A0AAW2LYU7</accession>
<dbReference type="InterPro" id="IPR002401">
    <property type="entry name" value="Cyt_P450_E_grp-I"/>
</dbReference>
<dbReference type="PROSITE" id="PS00086">
    <property type="entry name" value="CYTOCHROME_P450"/>
    <property type="match status" value="1"/>
</dbReference>
<dbReference type="PRINTS" id="PR00385">
    <property type="entry name" value="P450"/>
</dbReference>
<feature type="transmembrane region" description="Helical" evidence="13">
    <location>
        <begin position="6"/>
        <end position="23"/>
    </location>
</feature>
<dbReference type="Pfam" id="PF00067">
    <property type="entry name" value="p450"/>
    <property type="match status" value="1"/>
</dbReference>
<dbReference type="EMBL" id="JACGWM010000015">
    <property type="protein sequence ID" value="KAL0323968.1"/>
    <property type="molecule type" value="Genomic_DNA"/>
</dbReference>
<keyword evidence="6 13" id="KW-1133">Transmembrane helix</keyword>
<evidence type="ECO:0000256" key="7">
    <source>
        <dbReference type="ARBA" id="ARBA00023002"/>
    </source>
</evidence>
<dbReference type="PANTHER" id="PTHR47950:SF4">
    <property type="entry name" value="GERANIOL 8-HYDROXYLASE-LIKE"/>
    <property type="match status" value="1"/>
</dbReference>
<dbReference type="InterPro" id="IPR017972">
    <property type="entry name" value="Cyt_P450_CS"/>
</dbReference>
<dbReference type="GO" id="GO:0004497">
    <property type="term" value="F:monooxygenase activity"/>
    <property type="evidence" value="ECO:0007669"/>
    <property type="project" value="UniProtKB-KW"/>
</dbReference>
<keyword evidence="8 11" id="KW-0408">Iron</keyword>
<keyword evidence="7 12" id="KW-0560">Oxidoreductase</keyword>
<comment type="cofactor">
    <cofactor evidence="11">
        <name>heme</name>
        <dbReference type="ChEBI" id="CHEBI:30413"/>
    </cofactor>
</comment>
<evidence type="ECO:0000256" key="9">
    <source>
        <dbReference type="ARBA" id="ARBA00023033"/>
    </source>
</evidence>
<keyword evidence="4 13" id="KW-0812">Transmembrane</keyword>
<dbReference type="Gene3D" id="1.10.630.10">
    <property type="entry name" value="Cytochrome P450"/>
    <property type="match status" value="1"/>
</dbReference>
<reference evidence="14" key="1">
    <citation type="submission" date="2020-06" db="EMBL/GenBank/DDBJ databases">
        <authorList>
            <person name="Li T."/>
            <person name="Hu X."/>
            <person name="Zhang T."/>
            <person name="Song X."/>
            <person name="Zhang H."/>
            <person name="Dai N."/>
            <person name="Sheng W."/>
            <person name="Hou X."/>
            <person name="Wei L."/>
        </authorList>
    </citation>
    <scope>NUCLEOTIDE SEQUENCE</scope>
    <source>
        <strain evidence="14">KEN8</strain>
        <tissue evidence="14">Leaf</tissue>
    </source>
</reference>
<proteinExistence type="inferred from homology"/>
<evidence type="ECO:0000256" key="10">
    <source>
        <dbReference type="ARBA" id="ARBA00023136"/>
    </source>
</evidence>
<evidence type="ECO:0000256" key="3">
    <source>
        <dbReference type="ARBA" id="ARBA00022617"/>
    </source>
</evidence>
<dbReference type="CDD" id="cd11073">
    <property type="entry name" value="CYP76-like"/>
    <property type="match status" value="1"/>
</dbReference>
<dbReference type="GO" id="GO:0020037">
    <property type="term" value="F:heme binding"/>
    <property type="evidence" value="ECO:0007669"/>
    <property type="project" value="InterPro"/>
</dbReference>
<reference evidence="14" key="2">
    <citation type="journal article" date="2024" name="Plant">
        <title>Genomic evolution and insights into agronomic trait innovations of Sesamum species.</title>
        <authorList>
            <person name="Miao H."/>
            <person name="Wang L."/>
            <person name="Qu L."/>
            <person name="Liu H."/>
            <person name="Sun Y."/>
            <person name="Le M."/>
            <person name="Wang Q."/>
            <person name="Wei S."/>
            <person name="Zheng Y."/>
            <person name="Lin W."/>
            <person name="Duan Y."/>
            <person name="Cao H."/>
            <person name="Xiong S."/>
            <person name="Wang X."/>
            <person name="Wei L."/>
            <person name="Li C."/>
            <person name="Ma Q."/>
            <person name="Ju M."/>
            <person name="Zhao R."/>
            <person name="Li G."/>
            <person name="Mu C."/>
            <person name="Tian Q."/>
            <person name="Mei H."/>
            <person name="Zhang T."/>
            <person name="Gao T."/>
            <person name="Zhang H."/>
        </authorList>
    </citation>
    <scope>NUCLEOTIDE SEQUENCE</scope>
    <source>
        <strain evidence="14">KEN8</strain>
    </source>
</reference>
<comment type="caution">
    <text evidence="14">The sequence shown here is derived from an EMBL/GenBank/DDBJ whole genome shotgun (WGS) entry which is preliminary data.</text>
</comment>